<evidence type="ECO:0000256" key="3">
    <source>
        <dbReference type="ARBA" id="ARBA00022989"/>
    </source>
</evidence>
<dbReference type="AlphaFoldDB" id="A0A0B5F0W4"/>
<proteinExistence type="predicted"/>
<dbReference type="Proteomes" id="UP000031523">
    <property type="component" value="Chromosome"/>
</dbReference>
<dbReference type="PANTHER" id="PTHR39157:SF1">
    <property type="entry name" value="DOXX FAMILY PROTEIN"/>
    <property type="match status" value="1"/>
</dbReference>
<dbReference type="KEGG" id="sals:SLNWT_4140"/>
<feature type="compositionally biased region" description="Low complexity" evidence="5">
    <location>
        <begin position="509"/>
        <end position="539"/>
    </location>
</feature>
<evidence type="ECO:0000313" key="7">
    <source>
        <dbReference type="EMBL" id="AJE84516.1"/>
    </source>
</evidence>
<keyword evidence="4 6" id="KW-0472">Membrane</keyword>
<comment type="subcellular location">
    <subcellularLocation>
        <location evidence="1">Membrane</location>
        <topology evidence="1">Multi-pass membrane protein</topology>
    </subcellularLocation>
</comment>
<feature type="transmembrane region" description="Helical" evidence="6">
    <location>
        <begin position="454"/>
        <end position="475"/>
    </location>
</feature>
<organism evidence="7 8">
    <name type="scientific">Streptomyces albus (strain ATCC 21838 / DSM 41398 / FERM P-419 / JCM 4703 / NBRC 107858)</name>
    <dbReference type="NCBI Taxonomy" id="1081613"/>
    <lineage>
        <taxon>Bacteria</taxon>
        <taxon>Bacillati</taxon>
        <taxon>Actinomycetota</taxon>
        <taxon>Actinomycetes</taxon>
        <taxon>Kitasatosporales</taxon>
        <taxon>Streptomycetaceae</taxon>
        <taxon>Streptomyces</taxon>
    </lineage>
</organism>
<feature type="region of interest" description="Disordered" evidence="5">
    <location>
        <begin position="481"/>
        <end position="623"/>
    </location>
</feature>
<feature type="compositionally biased region" description="Gly residues" evidence="5">
    <location>
        <begin position="72"/>
        <end position="81"/>
    </location>
</feature>
<reference evidence="7 8" key="1">
    <citation type="submission" date="2015-01" db="EMBL/GenBank/DDBJ databases">
        <title>Enhanced salinomycin production by adjusting the supply of polyketide extender units in Streptomyce albus DSM 41398.</title>
        <authorList>
            <person name="Lu C."/>
        </authorList>
    </citation>
    <scope>NUCLEOTIDE SEQUENCE [LARGE SCALE GENOMIC DNA]</scope>
    <source>
        <strain evidence="8">ATCC 21838 / DSM 41398 / FERM P-419 / JCM 4703 / NBRC 107858</strain>
    </source>
</reference>
<dbReference type="InterPro" id="IPR032808">
    <property type="entry name" value="DoxX"/>
</dbReference>
<accession>A0A0B5F0W4</accession>
<feature type="transmembrane region" description="Helical" evidence="6">
    <location>
        <begin position="406"/>
        <end position="424"/>
    </location>
</feature>
<feature type="transmembrane region" description="Helical" evidence="6">
    <location>
        <begin position="288"/>
        <end position="309"/>
    </location>
</feature>
<evidence type="ECO:0000256" key="1">
    <source>
        <dbReference type="ARBA" id="ARBA00004141"/>
    </source>
</evidence>
<evidence type="ECO:0000256" key="2">
    <source>
        <dbReference type="ARBA" id="ARBA00022692"/>
    </source>
</evidence>
<dbReference type="PANTHER" id="PTHR39157">
    <property type="entry name" value="INTEGRAL MEMBRANE PROTEIN-RELATED"/>
    <property type="match status" value="1"/>
</dbReference>
<feature type="region of interest" description="Disordered" evidence="5">
    <location>
        <begin position="1"/>
        <end position="217"/>
    </location>
</feature>
<evidence type="ECO:0000256" key="5">
    <source>
        <dbReference type="SAM" id="MobiDB-lite"/>
    </source>
</evidence>
<dbReference type="GO" id="GO:0016020">
    <property type="term" value="C:membrane"/>
    <property type="evidence" value="ECO:0007669"/>
    <property type="project" value="UniProtKB-SubCell"/>
</dbReference>
<feature type="compositionally biased region" description="Gly residues" evidence="5">
    <location>
        <begin position="575"/>
        <end position="623"/>
    </location>
</feature>
<evidence type="ECO:0000256" key="4">
    <source>
        <dbReference type="ARBA" id="ARBA00023136"/>
    </source>
</evidence>
<keyword evidence="8" id="KW-1185">Reference proteome</keyword>
<feature type="transmembrane region" description="Helical" evidence="6">
    <location>
        <begin position="376"/>
        <end position="394"/>
    </location>
</feature>
<feature type="compositionally biased region" description="Low complexity" evidence="5">
    <location>
        <begin position="178"/>
        <end position="201"/>
    </location>
</feature>
<feature type="compositionally biased region" description="Low complexity" evidence="5">
    <location>
        <begin position="558"/>
        <end position="574"/>
    </location>
</feature>
<keyword evidence="3 6" id="KW-1133">Transmembrane helix</keyword>
<dbReference type="EMBL" id="CP010519">
    <property type="protein sequence ID" value="AJE84516.1"/>
    <property type="molecule type" value="Genomic_DNA"/>
</dbReference>
<keyword evidence="2 6" id="KW-0812">Transmembrane</keyword>
<name>A0A0B5F0W4_STRA4</name>
<gene>
    <name evidence="7" type="ORF">SLNWT_4140</name>
</gene>
<dbReference type="Pfam" id="PF07681">
    <property type="entry name" value="DoxX"/>
    <property type="match status" value="1"/>
</dbReference>
<feature type="transmembrane region" description="Helical" evidence="6">
    <location>
        <begin position="347"/>
        <end position="369"/>
    </location>
</feature>
<evidence type="ECO:0000256" key="6">
    <source>
        <dbReference type="SAM" id="Phobius"/>
    </source>
</evidence>
<feature type="compositionally biased region" description="Basic and acidic residues" evidence="5">
    <location>
        <begin position="7"/>
        <end position="71"/>
    </location>
</feature>
<feature type="compositionally biased region" description="Basic and acidic residues" evidence="5">
    <location>
        <begin position="128"/>
        <end position="137"/>
    </location>
</feature>
<sequence>MGSPRPPLDRENFGGLDREHFGELGREDFGELGREDFGEGVRGGDREGLAGRDGRDGFGEREGFVLPHMRDGAGGVVGGGPPSAPSARPAPGTPDETALLDGTLPGATLQGSSLYEPGRDSTGFLDGGTREHTRPPEPYEQGGHGAPAGYASEHTTIGLPGQSAREDRTADTEASAFAPHHPGSGSGTHSGSADSGSAGSGRADRPGRPGGAGTADFGYADDYATGANGGAEEQLPYTEGVFADDDTFVLERVIDPGPLPGAADPAEDAAARRHRAVRHAYYPGRRMNLGVVLLPLRVFLGLISVYAGMGKLCDPVYFDGGERGSMVKWLHSLHPWPLAEPLRDFALAHPVGAGLTIAFLQVFVGVLTILGLWQRFAAAIGALLSAALLVTVSWRTVPAYDAPDIIYLAAWSPLIIAGAPVYSADGRLSSEAWRTLGPRAALWDLRRRVLRRGVLLAAVTVGLTMLVGAVLGGAVRDADRVTVPGPGETPRNQLPGTPLPQESRKERGGSSPSATSPSAESEEPGSSSSSAPTSGVSEEGTGGSAQDGVQSPGDSPGEQAPQEQAPPAEPPAGSGSSGGSGGTTSTGGTGGDPGSGGNDGGGGDTGGGSSGGNSGGLVGGLLG</sequence>
<protein>
    <submittedName>
        <fullName evidence="7">Integral membrane protein</fullName>
    </submittedName>
</protein>
<evidence type="ECO:0000313" key="8">
    <source>
        <dbReference type="Proteomes" id="UP000031523"/>
    </source>
</evidence>